<dbReference type="SUPFAM" id="SSF53474">
    <property type="entry name" value="alpha/beta-Hydrolases"/>
    <property type="match status" value="1"/>
</dbReference>
<evidence type="ECO:0000256" key="1">
    <source>
        <dbReference type="ARBA" id="ARBA00022801"/>
    </source>
</evidence>
<dbReference type="AlphaFoldDB" id="A0A367WBE3"/>
<dbReference type="InterPro" id="IPR013094">
    <property type="entry name" value="AB_hydrolase_3"/>
</dbReference>
<dbReference type="PANTHER" id="PTHR48081">
    <property type="entry name" value="AB HYDROLASE SUPERFAMILY PROTEIN C4A8.06C"/>
    <property type="match status" value="1"/>
</dbReference>
<comment type="caution">
    <text evidence="4">The sequence shown here is derived from an EMBL/GenBank/DDBJ whole genome shotgun (WGS) entry which is preliminary data.</text>
</comment>
<organism evidence="4 5">
    <name type="scientific">Thalassospira profundimaris</name>
    <dbReference type="NCBI Taxonomy" id="502049"/>
    <lineage>
        <taxon>Bacteria</taxon>
        <taxon>Pseudomonadati</taxon>
        <taxon>Pseudomonadota</taxon>
        <taxon>Alphaproteobacteria</taxon>
        <taxon>Rhodospirillales</taxon>
        <taxon>Thalassospiraceae</taxon>
        <taxon>Thalassospira</taxon>
    </lineage>
</organism>
<evidence type="ECO:0000259" key="3">
    <source>
        <dbReference type="Pfam" id="PF07859"/>
    </source>
</evidence>
<dbReference type="GO" id="GO:0016787">
    <property type="term" value="F:hydrolase activity"/>
    <property type="evidence" value="ECO:0007669"/>
    <property type="project" value="UniProtKB-KW"/>
</dbReference>
<name>A0A367WBE3_9PROT</name>
<protein>
    <submittedName>
        <fullName evidence="4">Lipase</fullName>
    </submittedName>
</protein>
<dbReference type="Pfam" id="PF07859">
    <property type="entry name" value="Abhydrolase_3"/>
    <property type="match status" value="1"/>
</dbReference>
<dbReference type="OrthoDB" id="9806180at2"/>
<dbReference type="EMBL" id="JPWF01000004">
    <property type="protein sequence ID" value="RCK37891.1"/>
    <property type="molecule type" value="Genomic_DNA"/>
</dbReference>
<keyword evidence="2" id="KW-0732">Signal</keyword>
<feature type="domain" description="Alpha/beta hydrolase fold-3" evidence="3">
    <location>
        <begin position="110"/>
        <end position="318"/>
    </location>
</feature>
<evidence type="ECO:0000256" key="2">
    <source>
        <dbReference type="SAM" id="SignalP"/>
    </source>
</evidence>
<evidence type="ECO:0000313" key="5">
    <source>
        <dbReference type="Proteomes" id="UP000253226"/>
    </source>
</evidence>
<dbReference type="RefSeq" id="WP_114101706.1">
    <property type="nucleotide sequence ID" value="NZ_JPWF01000004.1"/>
</dbReference>
<dbReference type="InterPro" id="IPR029058">
    <property type="entry name" value="AB_hydrolase_fold"/>
</dbReference>
<feature type="chain" id="PRO_5016983965" evidence="2">
    <location>
        <begin position="31"/>
        <end position="347"/>
    </location>
</feature>
<dbReference type="InterPro" id="IPR050300">
    <property type="entry name" value="GDXG_lipolytic_enzyme"/>
</dbReference>
<gene>
    <name evidence="4" type="ORF">TH19_07670</name>
</gene>
<keyword evidence="1" id="KW-0378">Hydrolase</keyword>
<evidence type="ECO:0000313" key="4">
    <source>
        <dbReference type="EMBL" id="RCK37891.1"/>
    </source>
</evidence>
<feature type="signal peptide" evidence="2">
    <location>
        <begin position="1"/>
        <end position="30"/>
    </location>
</feature>
<proteinExistence type="predicted"/>
<reference evidence="4 5" key="1">
    <citation type="submission" date="2014-07" db="EMBL/GenBank/DDBJ databases">
        <title>Draft genome sequence of Thalassospira profundimaris 35.</title>
        <authorList>
            <person name="Lai Q."/>
            <person name="Shao Z."/>
        </authorList>
    </citation>
    <scope>NUCLEOTIDE SEQUENCE [LARGE SCALE GENOMIC DNA]</scope>
    <source>
        <strain evidence="4 5">35</strain>
    </source>
</reference>
<accession>A0A367WBE3</accession>
<dbReference type="Proteomes" id="UP000253226">
    <property type="component" value="Unassembled WGS sequence"/>
</dbReference>
<dbReference type="PANTHER" id="PTHR48081:SF8">
    <property type="entry name" value="ALPHA_BETA HYDROLASE FOLD-3 DOMAIN-CONTAINING PROTEIN-RELATED"/>
    <property type="match status" value="1"/>
</dbReference>
<sequence length="347" mass="37090">MSPFKSKVAAAAFSGALAISTAIASSAAFAEPVLEPATRNFINVLEASGGPAIYTLTPDEARNVLAGAQSGEIAKPAVDITDTVFAVGPTGQTNVRIIRPAGNQERLPVIVYFHGAGWVMGDTGTHDRLVRELAVRANAALVFVDYERSPEHRYPVAIEQDYAVTKYVAEHAEQLNVDPTRLAIAGDSVGGNMTAVVSLLAQERKGPAITAQVLFYPVTDANFDNGSYTTFANGPWLTKPAMEWFWNQYLPEGTDRTDPKVTPIHATRDQLAGQAPALVITAENDVLRDEGEDYARKLSQAGVDVTVTRYNGTIHDFVMLNALADTPAAKGAIAQAGQYLHTALHGN</sequence>
<dbReference type="Gene3D" id="3.40.50.1820">
    <property type="entry name" value="alpha/beta hydrolase"/>
    <property type="match status" value="1"/>
</dbReference>